<gene>
    <name evidence="1" type="ORF">GCM10011610_56110</name>
</gene>
<sequence>MNTEDTASPSERHRVARRAVDELGTERDSHVLLRVRCGRSHHVAAVYDTAAGAVYESVVGPHAHGRRDFVDEPHHRATHGTRYIDLLNGGPLTDDQLPASCECGSFHVSRTEVRRAMDEGKHTLQLH</sequence>
<proteinExistence type="predicted"/>
<accession>A0ABQ2KXR1</accession>
<evidence type="ECO:0000313" key="2">
    <source>
        <dbReference type="Proteomes" id="UP000658127"/>
    </source>
</evidence>
<dbReference type="RefSeq" id="WP_189033471.1">
    <property type="nucleotide sequence ID" value="NZ_BMNE01000007.1"/>
</dbReference>
<evidence type="ECO:0000313" key="1">
    <source>
        <dbReference type="EMBL" id="GGN93805.1"/>
    </source>
</evidence>
<name>A0ABQ2KXR1_9NOCA</name>
<protein>
    <submittedName>
        <fullName evidence="1">Uncharacterized protein</fullName>
    </submittedName>
</protein>
<reference evidence="2" key="1">
    <citation type="journal article" date="2019" name="Int. J. Syst. Evol. Microbiol.">
        <title>The Global Catalogue of Microorganisms (GCM) 10K type strain sequencing project: providing services to taxonomists for standard genome sequencing and annotation.</title>
        <authorList>
            <consortium name="The Broad Institute Genomics Platform"/>
            <consortium name="The Broad Institute Genome Sequencing Center for Infectious Disease"/>
            <person name="Wu L."/>
            <person name="Ma J."/>
        </authorList>
    </citation>
    <scope>NUCLEOTIDE SEQUENCE [LARGE SCALE GENOMIC DNA]</scope>
    <source>
        <strain evidence="2">CGMCC 4.7329</strain>
    </source>
</reference>
<comment type="caution">
    <text evidence="1">The sequence shown here is derived from an EMBL/GenBank/DDBJ whole genome shotgun (WGS) entry which is preliminary data.</text>
</comment>
<organism evidence="1 2">
    <name type="scientific">Nocardia rhizosphaerihabitans</name>
    <dbReference type="NCBI Taxonomy" id="1691570"/>
    <lineage>
        <taxon>Bacteria</taxon>
        <taxon>Bacillati</taxon>
        <taxon>Actinomycetota</taxon>
        <taxon>Actinomycetes</taxon>
        <taxon>Mycobacteriales</taxon>
        <taxon>Nocardiaceae</taxon>
        <taxon>Nocardia</taxon>
    </lineage>
</organism>
<dbReference type="Proteomes" id="UP000658127">
    <property type="component" value="Unassembled WGS sequence"/>
</dbReference>
<dbReference type="EMBL" id="BMNE01000007">
    <property type="protein sequence ID" value="GGN93805.1"/>
    <property type="molecule type" value="Genomic_DNA"/>
</dbReference>
<keyword evidence="2" id="KW-1185">Reference proteome</keyword>